<dbReference type="GO" id="GO:0004674">
    <property type="term" value="F:protein serine/threonine kinase activity"/>
    <property type="evidence" value="ECO:0007669"/>
    <property type="project" value="InterPro"/>
</dbReference>
<keyword evidence="2" id="KW-0418">Kinase</keyword>
<evidence type="ECO:0000256" key="2">
    <source>
        <dbReference type="ARBA" id="ARBA00022777"/>
    </source>
</evidence>
<dbReference type="EMBL" id="CAAALY010082191">
    <property type="protein sequence ID" value="VEL26707.1"/>
    <property type="molecule type" value="Genomic_DNA"/>
</dbReference>
<dbReference type="InterPro" id="IPR000403">
    <property type="entry name" value="PI3/4_kinase_cat_dom"/>
</dbReference>
<name>A0A3S5BZZ1_9PLAT</name>
<evidence type="ECO:0000313" key="4">
    <source>
        <dbReference type="EMBL" id="VEL26707.1"/>
    </source>
</evidence>
<dbReference type="AlphaFoldDB" id="A0A3S5BZZ1"/>
<dbReference type="OrthoDB" id="381190at2759"/>
<comment type="caution">
    <text evidence="4">The sequence shown here is derived from an EMBL/GenBank/DDBJ whole genome shotgun (WGS) entry which is preliminary data.</text>
</comment>
<protein>
    <recommendedName>
        <fullName evidence="3">PI3K/PI4K catalytic domain-containing protein</fullName>
    </recommendedName>
</protein>
<dbReference type="GO" id="GO:0006974">
    <property type="term" value="P:DNA damage response"/>
    <property type="evidence" value="ECO:0007669"/>
    <property type="project" value="InterPro"/>
</dbReference>
<organism evidence="4 5">
    <name type="scientific">Protopolystoma xenopodis</name>
    <dbReference type="NCBI Taxonomy" id="117903"/>
    <lineage>
        <taxon>Eukaryota</taxon>
        <taxon>Metazoa</taxon>
        <taxon>Spiralia</taxon>
        <taxon>Lophotrochozoa</taxon>
        <taxon>Platyhelminthes</taxon>
        <taxon>Monogenea</taxon>
        <taxon>Polyopisthocotylea</taxon>
        <taxon>Polystomatidea</taxon>
        <taxon>Polystomatidae</taxon>
        <taxon>Protopolystoma</taxon>
    </lineage>
</organism>
<sequence length="113" mass="12836">MFFSFPQLANSRFSNHWQDQHHSSLINADREANSSCDGIRSKRSNERPGFRNLVTVIGFGLNYCLAGGLNLPKILTCLGSDGRIRRQVIKGRDDPRQDAVMQQVRNWLIGSFE</sequence>
<keyword evidence="1" id="KW-0808">Transferase</keyword>
<dbReference type="PANTHER" id="PTHR37079:SF4">
    <property type="entry name" value="SERINE_THREONINE-PROTEIN KINASE ATM"/>
    <property type="match status" value="1"/>
</dbReference>
<dbReference type="PROSITE" id="PS00915">
    <property type="entry name" value="PI3_4_KINASE_1"/>
    <property type="match status" value="1"/>
</dbReference>
<dbReference type="PANTHER" id="PTHR37079">
    <property type="entry name" value="SERINE/THREONINE-PROTEIN KINASE ATM"/>
    <property type="match status" value="1"/>
</dbReference>
<dbReference type="Proteomes" id="UP000784294">
    <property type="component" value="Unassembled WGS sequence"/>
</dbReference>
<proteinExistence type="predicted"/>
<dbReference type="InterPro" id="IPR011009">
    <property type="entry name" value="Kinase-like_dom_sf"/>
</dbReference>
<dbReference type="Gene3D" id="3.30.1010.10">
    <property type="entry name" value="Phosphatidylinositol 3-kinase Catalytic Subunit, Chain A, domain 4"/>
    <property type="match status" value="1"/>
</dbReference>
<dbReference type="InterPro" id="IPR018936">
    <property type="entry name" value="PI3/4_kinase_CS"/>
</dbReference>
<reference evidence="4" key="1">
    <citation type="submission" date="2018-11" db="EMBL/GenBank/DDBJ databases">
        <authorList>
            <consortium name="Pathogen Informatics"/>
        </authorList>
    </citation>
    <scope>NUCLEOTIDE SEQUENCE</scope>
</reference>
<keyword evidence="5" id="KW-1185">Reference proteome</keyword>
<feature type="domain" description="PI3K/PI4K catalytic" evidence="3">
    <location>
        <begin position="59"/>
        <end position="113"/>
    </location>
</feature>
<evidence type="ECO:0000256" key="1">
    <source>
        <dbReference type="ARBA" id="ARBA00022679"/>
    </source>
</evidence>
<evidence type="ECO:0000313" key="5">
    <source>
        <dbReference type="Proteomes" id="UP000784294"/>
    </source>
</evidence>
<evidence type="ECO:0000259" key="3">
    <source>
        <dbReference type="PROSITE" id="PS50290"/>
    </source>
</evidence>
<gene>
    <name evidence="4" type="ORF">PXEA_LOCUS20147</name>
</gene>
<dbReference type="InterPro" id="IPR038980">
    <property type="entry name" value="ATM_plant"/>
</dbReference>
<dbReference type="PROSITE" id="PS50290">
    <property type="entry name" value="PI3_4_KINASE_3"/>
    <property type="match status" value="1"/>
</dbReference>
<accession>A0A3S5BZZ1</accession>
<dbReference type="SUPFAM" id="SSF56112">
    <property type="entry name" value="Protein kinase-like (PK-like)"/>
    <property type="match status" value="1"/>
</dbReference>